<dbReference type="PANTHER" id="PTHR11505">
    <property type="entry name" value="L1 TRANSPOSABLE ELEMENT-RELATED"/>
    <property type="match status" value="1"/>
</dbReference>
<evidence type="ECO:0000313" key="3">
    <source>
        <dbReference type="Proteomes" id="UP001311232"/>
    </source>
</evidence>
<proteinExistence type="predicted"/>
<feature type="non-terminal residue" evidence="2">
    <location>
        <position position="145"/>
    </location>
</feature>
<feature type="region of interest" description="Disordered" evidence="1">
    <location>
        <begin position="1"/>
        <end position="60"/>
    </location>
</feature>
<organism evidence="2 3">
    <name type="scientific">Crenichthys baileyi</name>
    <name type="common">White River springfish</name>
    <dbReference type="NCBI Taxonomy" id="28760"/>
    <lineage>
        <taxon>Eukaryota</taxon>
        <taxon>Metazoa</taxon>
        <taxon>Chordata</taxon>
        <taxon>Craniata</taxon>
        <taxon>Vertebrata</taxon>
        <taxon>Euteleostomi</taxon>
        <taxon>Actinopterygii</taxon>
        <taxon>Neopterygii</taxon>
        <taxon>Teleostei</taxon>
        <taxon>Neoteleostei</taxon>
        <taxon>Acanthomorphata</taxon>
        <taxon>Ovalentaria</taxon>
        <taxon>Atherinomorphae</taxon>
        <taxon>Cyprinodontiformes</taxon>
        <taxon>Goodeidae</taxon>
        <taxon>Crenichthys</taxon>
    </lineage>
</organism>
<gene>
    <name evidence="2" type="ORF">CRENBAI_010340</name>
</gene>
<keyword evidence="3" id="KW-1185">Reference proteome</keyword>
<protein>
    <submittedName>
        <fullName evidence="2">Uncharacterized protein</fullName>
    </submittedName>
</protein>
<dbReference type="Proteomes" id="UP001311232">
    <property type="component" value="Unassembled WGS sequence"/>
</dbReference>
<reference evidence="2 3" key="1">
    <citation type="submission" date="2021-06" db="EMBL/GenBank/DDBJ databases">
        <authorList>
            <person name="Palmer J.M."/>
        </authorList>
    </citation>
    <scope>NUCLEOTIDE SEQUENCE [LARGE SCALE GENOMIC DNA]</scope>
    <source>
        <strain evidence="2 3">MEX-2019</strain>
        <tissue evidence="2">Muscle</tissue>
    </source>
</reference>
<accession>A0AAV9RMQ3</accession>
<dbReference type="Gene3D" id="3.30.70.1820">
    <property type="entry name" value="L1 transposable element, RRM domain"/>
    <property type="match status" value="1"/>
</dbReference>
<evidence type="ECO:0000313" key="2">
    <source>
        <dbReference type="EMBL" id="KAK5610164.1"/>
    </source>
</evidence>
<sequence length="145" mass="16592">MPKSSATKPCDNCIRQQKIDDKTRSPKPEAATKRLAHLEAKTDDPENRGRRKNVPLLGKREGEEGNQTLINLIHNKLLLWLELSPENMFTLEWAQSTVAPGTPNQARAIIIHFLNFQDKEFVYREARQCDIKYDGTKTTFAQDLS</sequence>
<dbReference type="AlphaFoldDB" id="A0AAV9RMQ3"/>
<evidence type="ECO:0000256" key="1">
    <source>
        <dbReference type="SAM" id="MobiDB-lite"/>
    </source>
</evidence>
<dbReference type="InterPro" id="IPR004244">
    <property type="entry name" value="Transposase_22"/>
</dbReference>
<dbReference type="EMBL" id="JAHHUM010001640">
    <property type="protein sequence ID" value="KAK5610164.1"/>
    <property type="molecule type" value="Genomic_DNA"/>
</dbReference>
<name>A0AAV9RMQ3_9TELE</name>
<comment type="caution">
    <text evidence="2">The sequence shown here is derived from an EMBL/GenBank/DDBJ whole genome shotgun (WGS) entry which is preliminary data.</text>
</comment>
<feature type="compositionally biased region" description="Basic and acidic residues" evidence="1">
    <location>
        <begin position="17"/>
        <end position="48"/>
    </location>
</feature>